<sequence length="72" mass="7917">MTELLIADRAKLEHLDGATGIENPDEVVTALRGGCGLDFHQRPAMLGITCTVSSSKARRNWPPFASHWRVQS</sequence>
<dbReference type="Proteomes" id="UP000325333">
    <property type="component" value="Unassembled WGS sequence"/>
</dbReference>
<accession>A0A5B0KKN2</accession>
<name>A0A5B0KKN2_9PROT</name>
<dbReference type="EMBL" id="VEWN01000027">
    <property type="protein sequence ID" value="KAA1052495.1"/>
    <property type="molecule type" value="Genomic_DNA"/>
</dbReference>
<reference evidence="1 2" key="1">
    <citation type="submission" date="2019-07" db="EMBL/GenBank/DDBJ databases">
        <title>Genome sequencing of the stress-tolerant strain Azospirillum brasilense Az19.</title>
        <authorList>
            <person name="Maroniche G.A."/>
            <person name="Garcia J.E."/>
            <person name="Pagnussat L."/>
            <person name="Amenta M."/>
            <person name="Creus C.M."/>
        </authorList>
    </citation>
    <scope>NUCLEOTIDE SEQUENCE [LARGE SCALE GENOMIC DNA]</scope>
    <source>
        <strain evidence="1 2">Az19</strain>
    </source>
</reference>
<organism evidence="1 2">
    <name type="scientific">Azospirillum argentinense</name>
    <dbReference type="NCBI Taxonomy" id="2970906"/>
    <lineage>
        <taxon>Bacteria</taxon>
        <taxon>Pseudomonadati</taxon>
        <taxon>Pseudomonadota</taxon>
        <taxon>Alphaproteobacteria</taxon>
        <taxon>Rhodospirillales</taxon>
        <taxon>Azospirillaceae</taxon>
        <taxon>Azospirillum</taxon>
    </lineage>
</organism>
<evidence type="ECO:0000313" key="2">
    <source>
        <dbReference type="Proteomes" id="UP000325333"/>
    </source>
</evidence>
<dbReference type="RefSeq" id="WP_149651753.1">
    <property type="nucleotide sequence ID" value="NZ_VEWN01000027.1"/>
</dbReference>
<proteinExistence type="predicted"/>
<gene>
    <name evidence="1" type="ORF">FH063_004272</name>
</gene>
<comment type="caution">
    <text evidence="1">The sequence shown here is derived from an EMBL/GenBank/DDBJ whole genome shotgun (WGS) entry which is preliminary data.</text>
</comment>
<protein>
    <submittedName>
        <fullName evidence="1">Uncharacterized protein</fullName>
    </submittedName>
</protein>
<dbReference type="AlphaFoldDB" id="A0A5B0KKN2"/>
<evidence type="ECO:0000313" key="1">
    <source>
        <dbReference type="EMBL" id="KAA1052495.1"/>
    </source>
</evidence>